<feature type="transmembrane region" description="Helical" evidence="2">
    <location>
        <begin position="138"/>
        <end position="157"/>
    </location>
</feature>
<dbReference type="Pfam" id="PF20151">
    <property type="entry name" value="DUF6533"/>
    <property type="match status" value="1"/>
</dbReference>
<feature type="transmembrane region" description="Helical" evidence="2">
    <location>
        <begin position="164"/>
        <end position="189"/>
    </location>
</feature>
<reference evidence="4" key="1">
    <citation type="journal article" date="2018" name="Genome Biol. Evol.">
        <title>Genomics and development of Lentinus tigrinus, a white-rot wood-decaying mushroom with dimorphic fruiting bodies.</title>
        <authorList>
            <person name="Wu B."/>
            <person name="Xu Z."/>
            <person name="Knudson A."/>
            <person name="Carlson A."/>
            <person name="Chen N."/>
            <person name="Kovaka S."/>
            <person name="LaButti K."/>
            <person name="Lipzen A."/>
            <person name="Pennachio C."/>
            <person name="Riley R."/>
            <person name="Schakwitz W."/>
            <person name="Umezawa K."/>
            <person name="Ohm R.A."/>
            <person name="Grigoriev I.V."/>
            <person name="Nagy L.G."/>
            <person name="Gibbons J."/>
            <person name="Hibbett D."/>
        </authorList>
    </citation>
    <scope>NUCLEOTIDE SEQUENCE [LARGE SCALE GENOMIC DNA]</scope>
    <source>
        <strain evidence="4">ALCF2SS1-6</strain>
    </source>
</reference>
<feature type="transmembrane region" description="Helical" evidence="2">
    <location>
        <begin position="251"/>
        <end position="276"/>
    </location>
</feature>
<keyword evidence="2" id="KW-0812">Transmembrane</keyword>
<feature type="transmembrane region" description="Helical" evidence="2">
    <location>
        <begin position="209"/>
        <end position="230"/>
    </location>
</feature>
<feature type="transmembrane region" description="Helical" evidence="2">
    <location>
        <begin position="57"/>
        <end position="77"/>
    </location>
</feature>
<protein>
    <recommendedName>
        <fullName evidence="3">DUF6533 domain-containing protein</fullName>
    </recommendedName>
</protein>
<gene>
    <name evidence="4" type="ORF">L227DRAFT_581411</name>
</gene>
<dbReference type="AlphaFoldDB" id="A0A5C2RQG7"/>
<evidence type="ECO:0000256" key="1">
    <source>
        <dbReference type="SAM" id="MobiDB-lite"/>
    </source>
</evidence>
<evidence type="ECO:0000313" key="5">
    <source>
        <dbReference type="Proteomes" id="UP000313359"/>
    </source>
</evidence>
<feature type="compositionally biased region" description="Basic and acidic residues" evidence="1">
    <location>
        <begin position="370"/>
        <end position="383"/>
    </location>
</feature>
<feature type="transmembrane region" description="Helical" evidence="2">
    <location>
        <begin position="288"/>
        <end position="306"/>
    </location>
</feature>
<dbReference type="Proteomes" id="UP000313359">
    <property type="component" value="Unassembled WGS sequence"/>
</dbReference>
<evidence type="ECO:0000313" key="4">
    <source>
        <dbReference type="EMBL" id="RPD53391.1"/>
    </source>
</evidence>
<sequence>MYLDSFAACAKRSSINPRITTRLPKTVFRRWRSPSSLKMSSADAGSEIAQIITLYDAMRTCTYAVLALIAFEYILTFRQEVDMFWNRRLTGATGLFLLNRYIIIIFLILAITPSGQSETVHGIHSCAKLVKSATMFEYLMYLPWAVFAALRAYALAARKWFIGLFVLLLGLVPFAVNVAVFGLGITGIVDPLFGCQGVTVNLSPELAQRLTITSRTALITADILLIVLTWRKLPASSRSWSRVPSLTSVMFHHAHVAMFTSILFILNVLHLIFTMISIELSPTGPSSFITIFTNPLTCILVSRFLLDLQGATRKSLHLGSQIGGYTDTADVRTKSTIVFERVVGSIASTLEPRINDDITLEEDENVELGSTDRDELGGKEMTS</sequence>
<keyword evidence="5" id="KW-1185">Reference proteome</keyword>
<feature type="transmembrane region" description="Helical" evidence="2">
    <location>
        <begin position="89"/>
        <end position="111"/>
    </location>
</feature>
<evidence type="ECO:0000259" key="3">
    <source>
        <dbReference type="Pfam" id="PF20151"/>
    </source>
</evidence>
<dbReference type="InterPro" id="IPR045340">
    <property type="entry name" value="DUF6533"/>
</dbReference>
<name>A0A5C2RQG7_9APHY</name>
<organism evidence="4 5">
    <name type="scientific">Lentinus tigrinus ALCF2SS1-6</name>
    <dbReference type="NCBI Taxonomy" id="1328759"/>
    <lineage>
        <taxon>Eukaryota</taxon>
        <taxon>Fungi</taxon>
        <taxon>Dikarya</taxon>
        <taxon>Basidiomycota</taxon>
        <taxon>Agaricomycotina</taxon>
        <taxon>Agaricomycetes</taxon>
        <taxon>Polyporales</taxon>
        <taxon>Polyporaceae</taxon>
        <taxon>Lentinus</taxon>
    </lineage>
</organism>
<accession>A0A5C2RQG7</accession>
<feature type="region of interest" description="Disordered" evidence="1">
    <location>
        <begin position="363"/>
        <end position="383"/>
    </location>
</feature>
<proteinExistence type="predicted"/>
<dbReference type="OrthoDB" id="2745134at2759"/>
<keyword evidence="2" id="KW-0472">Membrane</keyword>
<feature type="domain" description="DUF6533" evidence="3">
    <location>
        <begin position="61"/>
        <end position="105"/>
    </location>
</feature>
<evidence type="ECO:0000256" key="2">
    <source>
        <dbReference type="SAM" id="Phobius"/>
    </source>
</evidence>
<keyword evidence="2" id="KW-1133">Transmembrane helix</keyword>
<dbReference type="EMBL" id="ML122323">
    <property type="protein sequence ID" value="RPD53391.1"/>
    <property type="molecule type" value="Genomic_DNA"/>
</dbReference>